<keyword evidence="10" id="KW-0732">Signal</keyword>
<dbReference type="PANTHER" id="PTHR33353">
    <property type="entry name" value="PUTATIVE (AFU_ORTHOLOGUE AFUA_1G12560)-RELATED"/>
    <property type="match status" value="1"/>
</dbReference>
<dbReference type="OrthoDB" id="2525337at2759"/>
<dbReference type="CDD" id="cd21175">
    <property type="entry name" value="LPMO_AA9"/>
    <property type="match status" value="1"/>
</dbReference>
<evidence type="ECO:0000256" key="3">
    <source>
        <dbReference type="ARBA" id="ARBA00023001"/>
    </source>
</evidence>
<comment type="caution">
    <text evidence="12">The sequence shown here is derived from an EMBL/GenBank/DDBJ whole genome shotgun (WGS) entry which is preliminary data.</text>
</comment>
<feature type="compositionally biased region" description="Low complexity" evidence="9">
    <location>
        <begin position="264"/>
        <end position="281"/>
    </location>
</feature>
<dbReference type="InterPro" id="IPR005103">
    <property type="entry name" value="AA9_LPMO"/>
</dbReference>
<feature type="region of interest" description="Disordered" evidence="9">
    <location>
        <begin position="259"/>
        <end position="281"/>
    </location>
</feature>
<keyword evidence="13" id="KW-1185">Reference proteome</keyword>
<feature type="chain" id="PRO_5040949520" description="AA9 family lytic polysaccharide monooxygenase" evidence="10">
    <location>
        <begin position="20"/>
        <end position="317"/>
    </location>
</feature>
<name>A0A9W8MTJ5_9AGAR</name>
<keyword evidence="6 8" id="KW-0624">Polysaccharide degradation</keyword>
<keyword evidence="2 8" id="KW-0964">Secreted</keyword>
<dbReference type="PANTHER" id="PTHR33353:SF17">
    <property type="entry name" value="ENDO-BETA-1,4-GLUCANASE D"/>
    <property type="match status" value="1"/>
</dbReference>
<dbReference type="EC" id="1.14.99.56" evidence="8"/>
<evidence type="ECO:0000256" key="5">
    <source>
        <dbReference type="ARBA" id="ARBA00023277"/>
    </source>
</evidence>
<comment type="function">
    <text evidence="8">Lytic polysaccharide monooxygenase (LMPO) that depolymerizes crystalline and amorphous polysaccharides via the oxidation of scissile alpha- or beta-(1-4)-glycosidic bonds, yielding C1 and/or C4 oxidation products. Catalysis by LPMOs requires the reduction of the active-site copper from Cu(II) to Cu(I) by a reducing agent and H(2)O(2) or O(2) as a cosubstrate.</text>
</comment>
<dbReference type="Proteomes" id="UP001148786">
    <property type="component" value="Unassembled WGS sequence"/>
</dbReference>
<dbReference type="GO" id="GO:0030248">
    <property type="term" value="F:cellulose binding"/>
    <property type="evidence" value="ECO:0007669"/>
    <property type="project" value="UniProtKB-UniRule"/>
</dbReference>
<keyword evidence="4 8" id="KW-1015">Disulfide bond</keyword>
<comment type="similarity">
    <text evidence="7">Belongs to the polysaccharide monooxygenase AA9 family.</text>
</comment>
<evidence type="ECO:0000256" key="4">
    <source>
        <dbReference type="ARBA" id="ARBA00023157"/>
    </source>
</evidence>
<evidence type="ECO:0000256" key="8">
    <source>
        <dbReference type="RuleBase" id="RU368122"/>
    </source>
</evidence>
<dbReference type="GO" id="GO:0005576">
    <property type="term" value="C:extracellular region"/>
    <property type="evidence" value="ECO:0007669"/>
    <property type="project" value="UniProtKB-SubCell"/>
</dbReference>
<comment type="domain">
    <text evidence="8">Has a modular structure: an endo-beta-1,4-glucanase catalytic module at the N-terminus, a linker rich in serines and threonines, and a C-terminal carbohydrate-binding module (CBM).</text>
</comment>
<evidence type="ECO:0000313" key="12">
    <source>
        <dbReference type="EMBL" id="KAJ3508906.1"/>
    </source>
</evidence>
<dbReference type="GO" id="GO:0030245">
    <property type="term" value="P:cellulose catabolic process"/>
    <property type="evidence" value="ECO:0007669"/>
    <property type="project" value="UniProtKB-UniRule"/>
</dbReference>
<feature type="signal peptide" evidence="10">
    <location>
        <begin position="1"/>
        <end position="19"/>
    </location>
</feature>
<sequence>MMMKSSIIIFLLLAASAPAHTIFQELWVNGVSAGHLVGIRAPSYDGPITDVNSNDVICNGGINPYLQPVSKTVIPVPAGAQVTAEFHHTLTSANTGDVSDPIDASHKGPILAYMAQVPDATQSSVTGLKWFKVYHDGLSSGTWAVDKLIQNKGKVSFAIPTCIPSGQYLLRVELIALHGAGSYPGTQLYMECAQIQVTGGGNTSPATVNFPGAYKGSDPGITVNIYSGLTSYTIPGKPTLARNSKNKLSKYETPTAGPPVFSCSGSSNPGPGTSPATTANPVTTAAPITTIPAPVSTAVPGTVAHYGQCGGQGSVAS</sequence>
<evidence type="ECO:0000256" key="1">
    <source>
        <dbReference type="ARBA" id="ARBA00004613"/>
    </source>
</evidence>
<evidence type="ECO:0000256" key="10">
    <source>
        <dbReference type="SAM" id="SignalP"/>
    </source>
</evidence>
<comment type="subcellular location">
    <subcellularLocation>
        <location evidence="1 8">Secreted</location>
    </subcellularLocation>
</comment>
<dbReference type="Gene3D" id="2.70.50.70">
    <property type="match status" value="1"/>
</dbReference>
<evidence type="ECO:0000256" key="6">
    <source>
        <dbReference type="ARBA" id="ARBA00023326"/>
    </source>
</evidence>
<keyword evidence="3 8" id="KW-0136">Cellulose degradation</keyword>
<proteinExistence type="inferred from homology"/>
<organism evidence="12 13">
    <name type="scientific">Agrocybe chaxingu</name>
    <dbReference type="NCBI Taxonomy" id="84603"/>
    <lineage>
        <taxon>Eukaryota</taxon>
        <taxon>Fungi</taxon>
        <taxon>Dikarya</taxon>
        <taxon>Basidiomycota</taxon>
        <taxon>Agaricomycotina</taxon>
        <taxon>Agaricomycetes</taxon>
        <taxon>Agaricomycetidae</taxon>
        <taxon>Agaricales</taxon>
        <taxon>Agaricineae</taxon>
        <taxon>Strophariaceae</taxon>
        <taxon>Agrocybe</taxon>
    </lineage>
</organism>
<dbReference type="AlphaFoldDB" id="A0A9W8MTJ5"/>
<keyword evidence="5 8" id="KW-0119">Carbohydrate metabolism</keyword>
<evidence type="ECO:0000256" key="7">
    <source>
        <dbReference type="ARBA" id="ARBA00044502"/>
    </source>
</evidence>
<evidence type="ECO:0000256" key="9">
    <source>
        <dbReference type="SAM" id="MobiDB-lite"/>
    </source>
</evidence>
<dbReference type="EMBL" id="JANKHO010000521">
    <property type="protein sequence ID" value="KAJ3508906.1"/>
    <property type="molecule type" value="Genomic_DNA"/>
</dbReference>
<dbReference type="Pfam" id="PF03443">
    <property type="entry name" value="AA9"/>
    <property type="match status" value="1"/>
</dbReference>
<dbReference type="InterPro" id="IPR049892">
    <property type="entry name" value="AA9"/>
</dbReference>
<evidence type="ECO:0000259" key="11">
    <source>
        <dbReference type="Pfam" id="PF03443"/>
    </source>
</evidence>
<gene>
    <name evidence="12" type="ORF">NLJ89_g5499</name>
</gene>
<evidence type="ECO:0000313" key="13">
    <source>
        <dbReference type="Proteomes" id="UP001148786"/>
    </source>
</evidence>
<accession>A0A9W8MTJ5</accession>
<evidence type="ECO:0000256" key="2">
    <source>
        <dbReference type="ARBA" id="ARBA00022525"/>
    </source>
</evidence>
<reference evidence="12" key="1">
    <citation type="submission" date="2022-07" db="EMBL/GenBank/DDBJ databases">
        <title>Genome Sequence of Agrocybe chaxingu.</title>
        <authorList>
            <person name="Buettner E."/>
        </authorList>
    </citation>
    <scope>NUCLEOTIDE SEQUENCE</scope>
    <source>
        <strain evidence="12">MP-N11</strain>
    </source>
</reference>
<feature type="domain" description="Auxiliary Activity family 9 catalytic" evidence="11">
    <location>
        <begin position="20"/>
        <end position="230"/>
    </location>
</feature>
<dbReference type="GO" id="GO:0008810">
    <property type="term" value="F:cellulase activity"/>
    <property type="evidence" value="ECO:0007669"/>
    <property type="project" value="UniProtKB-UniRule"/>
</dbReference>
<comment type="catalytic activity">
    <reaction evidence="8">
        <text>[(1-&gt;4)-beta-D-glucosyl]n+m + reduced acceptor + O2 = 4-dehydro-beta-D-glucosyl-[(1-&gt;4)-beta-D-glucosyl]n-1 + [(1-&gt;4)-beta-D-glucosyl]m + acceptor + H2O.</text>
        <dbReference type="EC" id="1.14.99.56"/>
    </reaction>
</comment>
<protein>
    <recommendedName>
        <fullName evidence="8">AA9 family lytic polysaccharide monooxygenase</fullName>
        <ecNumber evidence="8">1.14.99.56</ecNumber>
    </recommendedName>
    <alternativeName>
        <fullName evidence="8">Endo-beta-1,4-glucanase</fullName>
    </alternativeName>
    <alternativeName>
        <fullName evidence="8">Glycosyl hydrolase 61 family protein</fullName>
    </alternativeName>
</protein>